<proteinExistence type="predicted"/>
<feature type="region of interest" description="Disordered" evidence="2">
    <location>
        <begin position="159"/>
        <end position="232"/>
    </location>
</feature>
<feature type="coiled-coil region" evidence="1">
    <location>
        <begin position="80"/>
        <end position="114"/>
    </location>
</feature>
<name>A0A9P6CNQ8_9AGAR</name>
<sequence>MSTASANPSELLTASLAALSKSAYQAFAEIENKARSEVARATVDACEARAERDKLKNTLHEFQLEGHSWKQEIHNCKAALKQAEITIAHQTETITQLRREANQWKDQSRNWQEHFLRVEQERCALSTRIDELVAEQLQWNRTGAHIPFTPQHQFSNIMNSASSSTTTKRASTSSLNPSLAYKSARPASPPEPDSPSASMSISSHKPLRSAKKAKRSKNNMEDRPVCDLPTSIKVPKTQSLSSDASAQLQQGPHQTLIRRVHAVVHVKREDSDYESVETESKEENTSGGSKTKSRVSQRRKRKVAIFDNDDYGSGEGNQSDHFDGEDEEDEEDNEDDELMMGAEENHHELYGTQRIKVLPKNNHSRKDPPSPTKKRKLAVINAREKPSVRKN</sequence>
<evidence type="ECO:0000256" key="2">
    <source>
        <dbReference type="SAM" id="MobiDB-lite"/>
    </source>
</evidence>
<comment type="caution">
    <text evidence="3">The sequence shown here is derived from an EMBL/GenBank/DDBJ whole genome shotgun (WGS) entry which is preliminary data.</text>
</comment>
<feature type="compositionally biased region" description="Low complexity" evidence="2">
    <location>
        <begin position="194"/>
        <end position="203"/>
    </location>
</feature>
<evidence type="ECO:0000256" key="1">
    <source>
        <dbReference type="SAM" id="Coils"/>
    </source>
</evidence>
<dbReference type="AlphaFoldDB" id="A0A9P6CNQ8"/>
<feature type="region of interest" description="Disordered" evidence="2">
    <location>
        <begin position="237"/>
        <end position="256"/>
    </location>
</feature>
<reference evidence="3" key="1">
    <citation type="submission" date="2020-11" db="EMBL/GenBank/DDBJ databases">
        <authorList>
            <consortium name="DOE Joint Genome Institute"/>
            <person name="Ahrendt S."/>
            <person name="Riley R."/>
            <person name="Andreopoulos W."/>
            <person name="Labutti K."/>
            <person name="Pangilinan J."/>
            <person name="Ruiz-Duenas F.J."/>
            <person name="Barrasa J.M."/>
            <person name="Sanchez-Garcia M."/>
            <person name="Camarero S."/>
            <person name="Miyauchi S."/>
            <person name="Serrano A."/>
            <person name="Linde D."/>
            <person name="Babiker R."/>
            <person name="Drula E."/>
            <person name="Ayuso-Fernandez I."/>
            <person name="Pacheco R."/>
            <person name="Padilla G."/>
            <person name="Ferreira P."/>
            <person name="Barriuso J."/>
            <person name="Kellner H."/>
            <person name="Castanera R."/>
            <person name="Alfaro M."/>
            <person name="Ramirez L."/>
            <person name="Pisabarro A.G."/>
            <person name="Kuo A."/>
            <person name="Tritt A."/>
            <person name="Lipzen A."/>
            <person name="He G."/>
            <person name="Yan M."/>
            <person name="Ng V."/>
            <person name="Cullen D."/>
            <person name="Martin F."/>
            <person name="Rosso M.-N."/>
            <person name="Henrissat B."/>
            <person name="Hibbett D."/>
            <person name="Martinez A.T."/>
            <person name="Grigoriev I.V."/>
        </authorList>
    </citation>
    <scope>NUCLEOTIDE SEQUENCE</scope>
    <source>
        <strain evidence="3">CBS 247.69</strain>
    </source>
</reference>
<feature type="compositionally biased region" description="Low complexity" evidence="2">
    <location>
        <begin position="160"/>
        <end position="174"/>
    </location>
</feature>
<feature type="compositionally biased region" description="Acidic residues" evidence="2">
    <location>
        <begin position="323"/>
        <end position="338"/>
    </location>
</feature>
<keyword evidence="1" id="KW-0175">Coiled coil</keyword>
<dbReference type="OrthoDB" id="3269067at2759"/>
<evidence type="ECO:0000313" key="3">
    <source>
        <dbReference type="EMBL" id="KAF9468520.1"/>
    </source>
</evidence>
<gene>
    <name evidence="3" type="ORF">BDZ94DRAFT_1245556</name>
</gene>
<feature type="compositionally biased region" description="Basic residues" evidence="2">
    <location>
        <begin position="291"/>
        <end position="303"/>
    </location>
</feature>
<feature type="compositionally biased region" description="Low complexity" evidence="2">
    <location>
        <begin position="238"/>
        <end position="250"/>
    </location>
</feature>
<feature type="region of interest" description="Disordered" evidence="2">
    <location>
        <begin position="269"/>
        <end position="391"/>
    </location>
</feature>
<accession>A0A9P6CNQ8</accession>
<keyword evidence="4" id="KW-1185">Reference proteome</keyword>
<organism evidence="3 4">
    <name type="scientific">Collybia nuda</name>
    <dbReference type="NCBI Taxonomy" id="64659"/>
    <lineage>
        <taxon>Eukaryota</taxon>
        <taxon>Fungi</taxon>
        <taxon>Dikarya</taxon>
        <taxon>Basidiomycota</taxon>
        <taxon>Agaricomycotina</taxon>
        <taxon>Agaricomycetes</taxon>
        <taxon>Agaricomycetidae</taxon>
        <taxon>Agaricales</taxon>
        <taxon>Tricholomatineae</taxon>
        <taxon>Clitocybaceae</taxon>
        <taxon>Collybia</taxon>
    </lineage>
</organism>
<feature type="compositionally biased region" description="Basic residues" evidence="2">
    <location>
        <begin position="205"/>
        <end position="217"/>
    </location>
</feature>
<evidence type="ECO:0000313" key="4">
    <source>
        <dbReference type="Proteomes" id="UP000807353"/>
    </source>
</evidence>
<feature type="compositionally biased region" description="Basic and acidic residues" evidence="2">
    <location>
        <begin position="382"/>
        <end position="391"/>
    </location>
</feature>
<protein>
    <submittedName>
        <fullName evidence="3">Uncharacterized protein</fullName>
    </submittedName>
</protein>
<dbReference type="EMBL" id="MU150232">
    <property type="protein sequence ID" value="KAF9468520.1"/>
    <property type="molecule type" value="Genomic_DNA"/>
</dbReference>
<dbReference type="Proteomes" id="UP000807353">
    <property type="component" value="Unassembled WGS sequence"/>
</dbReference>